<dbReference type="GO" id="GO:0000139">
    <property type="term" value="C:Golgi membrane"/>
    <property type="evidence" value="ECO:0007669"/>
    <property type="project" value="TreeGrafter"/>
</dbReference>
<dbReference type="GO" id="GO:0006013">
    <property type="term" value="P:mannose metabolic process"/>
    <property type="evidence" value="ECO:0007669"/>
    <property type="project" value="InterPro"/>
</dbReference>
<evidence type="ECO:0000313" key="2">
    <source>
        <dbReference type="EMBL" id="CAG4962198.1"/>
    </source>
</evidence>
<dbReference type="AlphaFoldDB" id="A0A8S3WIK3"/>
<dbReference type="EMBL" id="CAJQZP010000444">
    <property type="protein sequence ID" value="CAG4962198.1"/>
    <property type="molecule type" value="Genomic_DNA"/>
</dbReference>
<dbReference type="PANTHER" id="PTHR11607:SF70">
    <property type="entry name" value="ALPHA-MANNOSIDASE"/>
    <property type="match status" value="1"/>
</dbReference>
<dbReference type="Pfam" id="PF01074">
    <property type="entry name" value="Glyco_hydro_38N"/>
    <property type="match status" value="1"/>
</dbReference>
<gene>
    <name evidence="2" type="ORF">PAPOLLO_LOCUS6738</name>
</gene>
<evidence type="ECO:0000259" key="1">
    <source>
        <dbReference type="Pfam" id="PF01074"/>
    </source>
</evidence>
<evidence type="ECO:0000313" key="3">
    <source>
        <dbReference type="Proteomes" id="UP000691718"/>
    </source>
</evidence>
<dbReference type="GO" id="GO:0004559">
    <property type="term" value="F:alpha-mannosidase activity"/>
    <property type="evidence" value="ECO:0007669"/>
    <property type="project" value="InterPro"/>
</dbReference>
<dbReference type="InterPro" id="IPR050843">
    <property type="entry name" value="Glycosyl_Hydrlase_38"/>
</dbReference>
<reference evidence="2" key="1">
    <citation type="submission" date="2021-04" db="EMBL/GenBank/DDBJ databases">
        <authorList>
            <person name="Tunstrom K."/>
        </authorList>
    </citation>
    <scope>NUCLEOTIDE SEQUENCE</scope>
</reference>
<keyword evidence="3" id="KW-1185">Reference proteome</keyword>
<dbReference type="OrthoDB" id="10261055at2759"/>
<accession>A0A8S3WIK3</accession>
<name>A0A8S3WIK3_PARAO</name>
<dbReference type="PANTHER" id="PTHR11607">
    <property type="entry name" value="ALPHA-MANNOSIDASE"/>
    <property type="match status" value="1"/>
</dbReference>
<organism evidence="2 3">
    <name type="scientific">Parnassius apollo</name>
    <name type="common">Apollo butterfly</name>
    <name type="synonym">Papilio apollo</name>
    <dbReference type="NCBI Taxonomy" id="110799"/>
    <lineage>
        <taxon>Eukaryota</taxon>
        <taxon>Metazoa</taxon>
        <taxon>Ecdysozoa</taxon>
        <taxon>Arthropoda</taxon>
        <taxon>Hexapoda</taxon>
        <taxon>Insecta</taxon>
        <taxon>Pterygota</taxon>
        <taxon>Neoptera</taxon>
        <taxon>Endopterygota</taxon>
        <taxon>Lepidoptera</taxon>
        <taxon>Glossata</taxon>
        <taxon>Ditrysia</taxon>
        <taxon>Papilionoidea</taxon>
        <taxon>Papilionidae</taxon>
        <taxon>Parnassiinae</taxon>
        <taxon>Parnassini</taxon>
        <taxon>Parnassius</taxon>
        <taxon>Parnassius</taxon>
    </lineage>
</organism>
<dbReference type="GO" id="GO:0006491">
    <property type="term" value="P:N-glycan processing"/>
    <property type="evidence" value="ECO:0007669"/>
    <property type="project" value="TreeGrafter"/>
</dbReference>
<dbReference type="InterPro" id="IPR000602">
    <property type="entry name" value="Glyco_hydro_38_N"/>
</dbReference>
<protein>
    <submittedName>
        <fullName evidence="2">(apollo) hypothetical protein</fullName>
    </submittedName>
</protein>
<sequence>MVQRPFSEMEGVFWKNVSLSSGPYRTKVHEALFSGYTQVKQVLNKKQRPKISTLLSAVDTFRGASGYSKFKRGGRGNRHPNELRLARETLTKITPSNSVLFPEDNRLDKINNSSFTPEITVNSFYEIPKPSRFFPLVDEQIMQRSEHKIEDKGKPIFTLGNRESHTKNSVKGVFVANTDINEKSLAINDIHVQKLQEYDVDSDKVDYLIEEGTPNIFPLYNYSIPFKGYTCVTLQQYKADIDAQEQFSEFEIEPPWVMKKHFWNNIFDSRYESLMRNSKWPPLKVILLPYTHVDSIWKHTFEQYHNHSVNKIISNLVKKLQFYSNLTFTWNEVSHLSKWWHTTTQKNRSAFRRLVRTGRIEITTGGWVEPDEATTHIFGLLHQLMEGYKYDIRK</sequence>
<feature type="domain" description="Glycoside hydrolase family 38 N-terminal" evidence="1">
    <location>
        <begin position="284"/>
        <end position="390"/>
    </location>
</feature>
<comment type="caution">
    <text evidence="2">The sequence shown here is derived from an EMBL/GenBank/DDBJ whole genome shotgun (WGS) entry which is preliminary data.</text>
</comment>
<dbReference type="Proteomes" id="UP000691718">
    <property type="component" value="Unassembled WGS sequence"/>
</dbReference>
<proteinExistence type="predicted"/>